<accession>A0A4R3KN43</accession>
<dbReference type="Proteomes" id="UP000295807">
    <property type="component" value="Unassembled WGS sequence"/>
</dbReference>
<comment type="caution">
    <text evidence="1">The sequence shown here is derived from an EMBL/GenBank/DDBJ whole genome shotgun (WGS) entry which is preliminary data.</text>
</comment>
<keyword evidence="2" id="KW-1185">Reference proteome</keyword>
<reference evidence="1 2" key="1">
    <citation type="submission" date="2019-03" db="EMBL/GenBank/DDBJ databases">
        <title>Genomic Encyclopedia of Type Strains, Phase IV (KMG-IV): sequencing the most valuable type-strain genomes for metagenomic binning, comparative biology and taxonomic classification.</title>
        <authorList>
            <person name="Goeker M."/>
        </authorList>
    </citation>
    <scope>NUCLEOTIDE SEQUENCE [LARGE SCALE GENOMIC DNA]</scope>
    <source>
        <strain evidence="1 2">DSM 21100</strain>
    </source>
</reference>
<protein>
    <submittedName>
        <fullName evidence="1">Uncharacterized protein</fullName>
    </submittedName>
</protein>
<name>A0A4R3KN43_9SPHI</name>
<dbReference type="EMBL" id="SMAD01000015">
    <property type="protein sequence ID" value="TCS85094.1"/>
    <property type="molecule type" value="Genomic_DNA"/>
</dbReference>
<organism evidence="1 2">
    <name type="scientific">Anseongella ginsenosidimutans</name>
    <dbReference type="NCBI Taxonomy" id="496056"/>
    <lineage>
        <taxon>Bacteria</taxon>
        <taxon>Pseudomonadati</taxon>
        <taxon>Bacteroidota</taxon>
        <taxon>Sphingobacteriia</taxon>
        <taxon>Sphingobacteriales</taxon>
        <taxon>Sphingobacteriaceae</taxon>
        <taxon>Anseongella</taxon>
    </lineage>
</organism>
<evidence type="ECO:0000313" key="1">
    <source>
        <dbReference type="EMBL" id="TCS85094.1"/>
    </source>
</evidence>
<proteinExistence type="predicted"/>
<evidence type="ECO:0000313" key="2">
    <source>
        <dbReference type="Proteomes" id="UP000295807"/>
    </source>
</evidence>
<sequence length="36" mass="4102">MGVQDIKTVSLDNEEYGGEHFAKSQREIYAQIANMK</sequence>
<dbReference type="AlphaFoldDB" id="A0A4R3KN43"/>
<gene>
    <name evidence="1" type="ORF">EDD80_11577</name>
</gene>